<feature type="DNA-binding region" description="H-T-H motif" evidence="2">
    <location>
        <begin position="57"/>
        <end position="76"/>
    </location>
</feature>
<evidence type="ECO:0000259" key="3">
    <source>
        <dbReference type="PROSITE" id="PS50977"/>
    </source>
</evidence>
<keyword evidence="1 2" id="KW-0238">DNA-binding</keyword>
<dbReference type="Proteomes" id="UP000242915">
    <property type="component" value="Unassembled WGS sequence"/>
</dbReference>
<gene>
    <name evidence="4" type="ORF">SAMN05216255_0485</name>
</gene>
<dbReference type="PROSITE" id="PS50977">
    <property type="entry name" value="HTH_TETR_2"/>
    <property type="match status" value="1"/>
</dbReference>
<evidence type="ECO:0000256" key="1">
    <source>
        <dbReference type="ARBA" id="ARBA00023125"/>
    </source>
</evidence>
<dbReference type="SUPFAM" id="SSF46689">
    <property type="entry name" value="Homeodomain-like"/>
    <property type="match status" value="1"/>
</dbReference>
<feature type="domain" description="HTH tetR-type" evidence="3">
    <location>
        <begin position="34"/>
        <end position="94"/>
    </location>
</feature>
<evidence type="ECO:0000313" key="4">
    <source>
        <dbReference type="EMBL" id="SNR83601.1"/>
    </source>
</evidence>
<organism evidence="4 5">
    <name type="scientific">Pseudomonas segetis</name>
    <dbReference type="NCBI Taxonomy" id="298908"/>
    <lineage>
        <taxon>Bacteria</taxon>
        <taxon>Pseudomonadati</taxon>
        <taxon>Pseudomonadota</taxon>
        <taxon>Gammaproteobacteria</taxon>
        <taxon>Pseudomonadales</taxon>
        <taxon>Pseudomonadaceae</taxon>
        <taxon>Pseudomonas</taxon>
    </lineage>
</organism>
<dbReference type="Gene3D" id="1.10.357.10">
    <property type="entry name" value="Tetracycline Repressor, domain 2"/>
    <property type="match status" value="1"/>
</dbReference>
<dbReference type="InterPro" id="IPR001647">
    <property type="entry name" value="HTH_TetR"/>
</dbReference>
<reference evidence="5" key="1">
    <citation type="submission" date="2017-06" db="EMBL/GenBank/DDBJ databases">
        <authorList>
            <person name="Varghese N."/>
            <person name="Submissions S."/>
        </authorList>
    </citation>
    <scope>NUCLEOTIDE SEQUENCE [LARGE SCALE GENOMIC DNA]</scope>
    <source>
        <strain evidence="5">CIP 108523</strain>
    </source>
</reference>
<dbReference type="AlphaFoldDB" id="A0A238ZKL2"/>
<dbReference type="RefSeq" id="WP_029529380.1">
    <property type="nucleotide sequence ID" value="NZ_FZOG01000001.1"/>
</dbReference>
<dbReference type="InterPro" id="IPR009057">
    <property type="entry name" value="Homeodomain-like_sf"/>
</dbReference>
<dbReference type="GO" id="GO:0003677">
    <property type="term" value="F:DNA binding"/>
    <property type="evidence" value="ECO:0007669"/>
    <property type="project" value="UniProtKB-UniRule"/>
</dbReference>
<evidence type="ECO:0000313" key="5">
    <source>
        <dbReference type="Proteomes" id="UP000242915"/>
    </source>
</evidence>
<protein>
    <submittedName>
        <fullName evidence="4">Transcriptional regulator, TetR family</fullName>
    </submittedName>
</protein>
<evidence type="ECO:0000256" key="2">
    <source>
        <dbReference type="PROSITE-ProRule" id="PRU00335"/>
    </source>
</evidence>
<accession>A0A238ZKL2</accession>
<keyword evidence="5" id="KW-1185">Reference proteome</keyword>
<name>A0A238ZKL2_9PSED</name>
<dbReference type="EMBL" id="FZOG01000001">
    <property type="protein sequence ID" value="SNR83601.1"/>
    <property type="molecule type" value="Genomic_DNA"/>
</dbReference>
<sequence length="237" mass="26623">MKRVMTQDDDSFAATAVTDNIQYQGRKASRAGSEKRRQAILEAALRIIVRDGVRAVRHRAVAAEAQVPLSATTYYFKDINDLISDTFTLFVERCAANQTELWSSNDALLQERVSHFDGSPARLRAFADEVAQMAVAFVRSQLIDRRDHLLAEQAFRHEALLNPRLHDLVRAQAQIVLHGATRFFAMIGSKHPAEDAILLTTAVERMEYRGLIEGVDALDIEAMLAILKRYLYLVLGV</sequence>
<proteinExistence type="predicted"/>